<evidence type="ECO:0000313" key="3">
    <source>
        <dbReference type="Proteomes" id="UP000182836"/>
    </source>
</evidence>
<dbReference type="EMBL" id="FNED01000006">
    <property type="protein sequence ID" value="SDI65765.1"/>
    <property type="molecule type" value="Genomic_DNA"/>
</dbReference>
<dbReference type="InterPro" id="IPR006531">
    <property type="entry name" value="Gp5/Vgr_OB"/>
</dbReference>
<dbReference type="RefSeq" id="WP_052811990.1">
    <property type="nucleotide sequence ID" value="NZ_BJOA01000018.1"/>
</dbReference>
<protein>
    <submittedName>
        <fullName evidence="2">Phage late control gene D protein (GPD)</fullName>
    </submittedName>
</protein>
<proteinExistence type="predicted"/>
<dbReference type="Pfam" id="PF04717">
    <property type="entry name" value="Phage_base_V"/>
    <property type="match status" value="1"/>
</dbReference>
<dbReference type="Gene3D" id="3.55.50.10">
    <property type="entry name" value="Baseplate protein-like domains"/>
    <property type="match status" value="1"/>
</dbReference>
<accession>A0A1G8MD45</accession>
<name>A0A1G8MD45_ANEMI</name>
<dbReference type="OrthoDB" id="95423at2"/>
<dbReference type="SUPFAM" id="SSF69279">
    <property type="entry name" value="Phage tail proteins"/>
    <property type="match status" value="1"/>
</dbReference>
<gene>
    <name evidence="2" type="ORF">SAMN04487909_10665</name>
</gene>
<dbReference type="AlphaFoldDB" id="A0A1G8MD45"/>
<evidence type="ECO:0000313" key="2">
    <source>
        <dbReference type="EMBL" id="SDI65765.1"/>
    </source>
</evidence>
<feature type="domain" description="Gp5/Type VI secretion system Vgr protein OB-fold" evidence="1">
    <location>
        <begin position="297"/>
        <end position="363"/>
    </location>
</feature>
<dbReference type="Gene3D" id="2.30.110.50">
    <property type="match status" value="1"/>
</dbReference>
<dbReference type="GeneID" id="42305002"/>
<sequence>MSENFVGYGNIQLVSPYGVQSLSELTIVKTVQDHARLYVTGIIPEEQQAACIETASGADTVTVNETENGSVVRTLFNGLVANLGIKVVRGIHYIELEAISHTHTLDMKQKSRSFQNKDMRYTEMIESILKGYPGCDYIDMIARTSKLEKCIIQYDETDWAFLKRMASRFGAVLVPDATSDKPKFWFGLGEGRAGEIAAHSYRVKKTLPFYRETIENGYAAGLAVNDFLCYEVETGAYFNPGDRVTYKGKEWVIARSTSVMKQGHLTHEYTLSPEKGIRQNQQGNQRIVGASLTGKVIDRMKDTVRVHLDIDEAQQKEEASWFPYATGYTAEGHSGWYCMPELGDRVELYVPGSREEEAVVLTSIRARETSSPKIENPHVTYWGTLHDKELMLGKQEVSVTAKQGQLFVRLHETNGIEIHSPHSIVLTSGKNIELHAAGQLNMNAEEAVYLLCHSSSMMLDGIADIQGLRIEMDGAMGPPIVSSAEKRAKEVRNKMELAQQVADSLPIKGSAEAEKEVAASIPLMARSAVKKAEEKAWQ</sequence>
<evidence type="ECO:0000259" key="1">
    <source>
        <dbReference type="Pfam" id="PF04717"/>
    </source>
</evidence>
<organism evidence="2 3">
    <name type="scientific">Aneurinibacillus migulanus</name>
    <name type="common">Bacillus migulanus</name>
    <dbReference type="NCBI Taxonomy" id="47500"/>
    <lineage>
        <taxon>Bacteria</taxon>
        <taxon>Bacillati</taxon>
        <taxon>Bacillota</taxon>
        <taxon>Bacilli</taxon>
        <taxon>Bacillales</taxon>
        <taxon>Paenibacillaceae</taxon>
        <taxon>Aneurinibacillus group</taxon>
        <taxon>Aneurinibacillus</taxon>
    </lineage>
</organism>
<reference evidence="2 3" key="1">
    <citation type="submission" date="2016-10" db="EMBL/GenBank/DDBJ databases">
        <authorList>
            <person name="de Groot N.N."/>
        </authorList>
    </citation>
    <scope>NUCLEOTIDE SEQUENCE [LARGE SCALE GENOMIC DNA]</scope>
    <source>
        <strain evidence="2 3">DSM 2895</strain>
    </source>
</reference>
<dbReference type="Proteomes" id="UP000182836">
    <property type="component" value="Unassembled WGS sequence"/>
</dbReference>